<dbReference type="OrthoDB" id="188778at2"/>
<dbReference type="InterPro" id="IPR013039">
    <property type="entry name" value="DUF1588"/>
</dbReference>
<feature type="domain" description="DUF1588" evidence="4">
    <location>
        <begin position="345"/>
        <end position="448"/>
    </location>
</feature>
<dbReference type="Pfam" id="PF07626">
    <property type="entry name" value="PSD3"/>
    <property type="match status" value="1"/>
</dbReference>
<dbReference type="InterPro" id="IPR013042">
    <property type="entry name" value="DUF1592"/>
</dbReference>
<feature type="domain" description="DUF1587" evidence="3">
    <location>
        <begin position="54"/>
        <end position="117"/>
    </location>
</feature>
<dbReference type="STRING" id="927083.DB32_000213"/>
<proteinExistence type="predicted"/>
<keyword evidence="8" id="KW-1185">Reference proteome</keyword>
<evidence type="ECO:0000259" key="3">
    <source>
        <dbReference type="Pfam" id="PF07626"/>
    </source>
</evidence>
<protein>
    <submittedName>
        <fullName evidence="7">Cellulose-binding domain protein</fullName>
    </submittedName>
</protein>
<dbReference type="Pfam" id="PF07627">
    <property type="entry name" value="PSCyt3"/>
    <property type="match status" value="1"/>
</dbReference>
<dbReference type="InterPro" id="IPR013043">
    <property type="entry name" value="DUF1595"/>
</dbReference>
<name>A0A0F6SD97_9BACT</name>
<evidence type="ECO:0000259" key="6">
    <source>
        <dbReference type="Pfam" id="PF07637"/>
    </source>
</evidence>
<accession>A0A0F6SD97</accession>
<dbReference type="AlphaFoldDB" id="A0A0F6SD97"/>
<evidence type="ECO:0000259" key="2">
    <source>
        <dbReference type="Pfam" id="PF07624"/>
    </source>
</evidence>
<feature type="domain" description="DUF1595" evidence="6">
    <location>
        <begin position="138"/>
        <end position="197"/>
    </location>
</feature>
<sequence>MRAALSALVATLAIGCTGFVENGPSGPLGGPRTTPSTPTEPLTTPRELGPVALRRLTRDELGHVVRDLTGVDVRVELELLPEDPETPFDNDASLQIASGPLVLGIERIAETVAARVLGDAALRARVVGCEPTAIDDACMRTFVARFGRRALRRPLADDEVDGFVALPRAAGAEDVEQAISIVLRALLQDPELVYRVEIGEEVSPGVVRLSSNELASRLSFLLWGTTPDDDLLDRVDRGELDRPEGVRAVAEDMLRDPRAAEQLARFHAMWLGYRRLPHPAALASSLSRETGALLARVVLDERRPWLDVFTSDETYVDRALAEHYEIDPPDGEGPAWVRYPDGSERAGILSHGTFLSAASKWGDTSPTQRGVLVQERLFCTHIPPPSPELLRMAGASVDEPPPDRGSPCKTDRYAAHASGACAHCHEQVDPIGFGLERYDVAGRFREHDEGLAECTLDGRGELVGEGEFSGPGELGALVASSDRAQRCAVEQVLRFALGEAHPELGARTLDGLVSRFDREGGHLHALLIDLVASDAFRHRMVPADDEEG</sequence>
<dbReference type="Pfam" id="PF07637">
    <property type="entry name" value="PSD5"/>
    <property type="match status" value="1"/>
</dbReference>
<feature type="domain" description="DUF1585" evidence="2">
    <location>
        <begin position="467"/>
        <end position="536"/>
    </location>
</feature>
<dbReference type="InterPro" id="IPR011478">
    <property type="entry name" value="DUF1585"/>
</dbReference>
<dbReference type="Proteomes" id="UP000034883">
    <property type="component" value="Chromosome"/>
</dbReference>
<evidence type="ECO:0000256" key="1">
    <source>
        <dbReference type="SAM" id="MobiDB-lite"/>
    </source>
</evidence>
<reference evidence="7 8" key="1">
    <citation type="submission" date="2015-03" db="EMBL/GenBank/DDBJ databases">
        <title>Genome assembly of Sandaracinus amylolyticus DSM 53668.</title>
        <authorList>
            <person name="Sharma G."/>
            <person name="Subramanian S."/>
        </authorList>
    </citation>
    <scope>NUCLEOTIDE SEQUENCE [LARGE SCALE GENOMIC DNA]</scope>
    <source>
        <strain evidence="7 8">DSM 53668</strain>
    </source>
</reference>
<feature type="domain" description="DUF1592" evidence="5">
    <location>
        <begin position="209"/>
        <end position="326"/>
    </location>
</feature>
<feature type="compositionally biased region" description="Low complexity" evidence="1">
    <location>
        <begin position="30"/>
        <end position="45"/>
    </location>
</feature>
<evidence type="ECO:0000313" key="8">
    <source>
        <dbReference type="Proteomes" id="UP000034883"/>
    </source>
</evidence>
<dbReference type="Pfam" id="PF07631">
    <property type="entry name" value="PSD4"/>
    <property type="match status" value="1"/>
</dbReference>
<dbReference type="KEGG" id="samy:DB32_000213"/>
<dbReference type="EMBL" id="CP011125">
    <property type="protein sequence ID" value="AKF03064.1"/>
    <property type="molecule type" value="Genomic_DNA"/>
</dbReference>
<organism evidence="7 8">
    <name type="scientific">Sandaracinus amylolyticus</name>
    <dbReference type="NCBI Taxonomy" id="927083"/>
    <lineage>
        <taxon>Bacteria</taxon>
        <taxon>Pseudomonadati</taxon>
        <taxon>Myxococcota</taxon>
        <taxon>Polyangia</taxon>
        <taxon>Polyangiales</taxon>
        <taxon>Sandaracinaceae</taxon>
        <taxon>Sandaracinus</taxon>
    </lineage>
</organism>
<gene>
    <name evidence="7" type="ORF">DB32_000213</name>
</gene>
<dbReference type="InterPro" id="IPR013036">
    <property type="entry name" value="DUF1587"/>
</dbReference>
<evidence type="ECO:0000313" key="7">
    <source>
        <dbReference type="EMBL" id="AKF03064.1"/>
    </source>
</evidence>
<feature type="region of interest" description="Disordered" evidence="1">
    <location>
        <begin position="22"/>
        <end position="45"/>
    </location>
</feature>
<evidence type="ECO:0000259" key="5">
    <source>
        <dbReference type="Pfam" id="PF07631"/>
    </source>
</evidence>
<evidence type="ECO:0000259" key="4">
    <source>
        <dbReference type="Pfam" id="PF07627"/>
    </source>
</evidence>
<dbReference type="PROSITE" id="PS51257">
    <property type="entry name" value="PROKAR_LIPOPROTEIN"/>
    <property type="match status" value="1"/>
</dbReference>
<dbReference type="RefSeq" id="WP_053230542.1">
    <property type="nucleotide sequence ID" value="NZ_CP011125.1"/>
</dbReference>
<dbReference type="Pfam" id="PF07624">
    <property type="entry name" value="PSD2"/>
    <property type="match status" value="1"/>
</dbReference>